<reference evidence="1 2" key="1">
    <citation type="journal article" date="2013" name="BMC Genomics">
        <title>Reconstruction of the lipid metabolism for the microalga Monoraphidium neglectum from its genome sequence reveals characteristics suitable for biofuel production.</title>
        <authorList>
            <person name="Bogen C."/>
            <person name="Al-Dilaimi A."/>
            <person name="Albersmeier A."/>
            <person name="Wichmann J."/>
            <person name="Grundmann M."/>
            <person name="Rupp O."/>
            <person name="Lauersen K.J."/>
            <person name="Blifernez-Klassen O."/>
            <person name="Kalinowski J."/>
            <person name="Goesmann A."/>
            <person name="Mussgnug J.H."/>
            <person name="Kruse O."/>
        </authorList>
    </citation>
    <scope>NUCLEOTIDE SEQUENCE [LARGE SCALE GENOMIC DNA]</scope>
    <source>
        <strain evidence="1 2">SAG 48.87</strain>
    </source>
</reference>
<dbReference type="GeneID" id="25733218"/>
<name>A0A0D2LR60_9CHLO</name>
<dbReference type="AlphaFoldDB" id="A0A0D2LR60"/>
<accession>A0A0D2LR60</accession>
<dbReference type="KEGG" id="mng:MNEG_15546"/>
<evidence type="ECO:0000313" key="2">
    <source>
        <dbReference type="Proteomes" id="UP000054498"/>
    </source>
</evidence>
<keyword evidence="2" id="KW-1185">Reference proteome</keyword>
<protein>
    <submittedName>
        <fullName evidence="1">Iron-sulfur cluster assembly protein</fullName>
    </submittedName>
</protein>
<dbReference type="Proteomes" id="UP000054498">
    <property type="component" value="Unassembled WGS sequence"/>
</dbReference>
<dbReference type="EMBL" id="KK105642">
    <property type="protein sequence ID" value="KIY92416.1"/>
    <property type="molecule type" value="Genomic_DNA"/>
</dbReference>
<dbReference type="OrthoDB" id="547010at2759"/>
<dbReference type="RefSeq" id="XP_013891436.1">
    <property type="nucleotide sequence ID" value="XM_014035982.1"/>
</dbReference>
<dbReference type="STRING" id="145388.A0A0D2LR60"/>
<proteinExistence type="predicted"/>
<sequence length="136" mass="14642">MRAQGRGARMVVARASMQAPTTDDTVPEGHKGLHATLYEAGDSAAAHADAVYRPVEGEDDGGAVMPAEEYAQARDGSKPPGVFALYDQDRVLQYVGFSRNIVLSIRTLRARMGADRVAFVRALVVANQWRPTQAAT</sequence>
<evidence type="ECO:0000313" key="1">
    <source>
        <dbReference type="EMBL" id="KIY92416.1"/>
    </source>
</evidence>
<organism evidence="1 2">
    <name type="scientific">Monoraphidium neglectum</name>
    <dbReference type="NCBI Taxonomy" id="145388"/>
    <lineage>
        <taxon>Eukaryota</taxon>
        <taxon>Viridiplantae</taxon>
        <taxon>Chlorophyta</taxon>
        <taxon>core chlorophytes</taxon>
        <taxon>Chlorophyceae</taxon>
        <taxon>CS clade</taxon>
        <taxon>Sphaeropleales</taxon>
        <taxon>Selenastraceae</taxon>
        <taxon>Monoraphidium</taxon>
    </lineage>
</organism>
<gene>
    <name evidence="1" type="ORF">MNEG_15546</name>
</gene>